<dbReference type="Pfam" id="PF05139">
    <property type="entry name" value="Erythro_esteras"/>
    <property type="match status" value="1"/>
</dbReference>
<organism evidence="1 2">
    <name type="scientific">Dentiscutata erythropus</name>
    <dbReference type="NCBI Taxonomy" id="1348616"/>
    <lineage>
        <taxon>Eukaryota</taxon>
        <taxon>Fungi</taxon>
        <taxon>Fungi incertae sedis</taxon>
        <taxon>Mucoromycota</taxon>
        <taxon>Glomeromycotina</taxon>
        <taxon>Glomeromycetes</taxon>
        <taxon>Diversisporales</taxon>
        <taxon>Gigasporaceae</taxon>
        <taxon>Dentiscutata</taxon>
    </lineage>
</organism>
<proteinExistence type="predicted"/>
<reference evidence="1" key="1">
    <citation type="submission" date="2021-06" db="EMBL/GenBank/DDBJ databases">
        <authorList>
            <person name="Kallberg Y."/>
            <person name="Tangrot J."/>
            <person name="Rosling A."/>
        </authorList>
    </citation>
    <scope>NUCLEOTIDE SEQUENCE</scope>
    <source>
        <strain evidence="1">MA453B</strain>
    </source>
</reference>
<comment type="caution">
    <text evidence="1">The sequence shown here is derived from an EMBL/GenBank/DDBJ whole genome shotgun (WGS) entry which is preliminary data.</text>
</comment>
<sequence length="326" mass="38140">MSKITAQDLKDHVVKVEVNDPYQEHFDKLMEAIGNYNNNFVNDNKLEISHYIINRYIKNIAPQNVKTLTDSLKDFKRFPLWMWRNEEMLNFIDWCRRYNDRLEAGFYDKVSFYGLDLYSLHTSSEAVIDYLQKVDPKAARKARERYGVFERFGKNTMSYAFAARYGLVKSAEEEVVAVLTDLCRKRGEYLLKQLKDFGPIEEYQFAAEENSLVVKDAEEYYRRMLCEDVKSWNLRDTHMVRALNQILDHLTKCQNGCPAKAGPMIYLTAAHEWNTSPKIMKIVPGRKDSYEGVFHKISVDLKLPNFLIIFNKIVSSSSNPEELNSF</sequence>
<evidence type="ECO:0000313" key="2">
    <source>
        <dbReference type="Proteomes" id="UP000789405"/>
    </source>
</evidence>
<keyword evidence="2" id="KW-1185">Reference proteome</keyword>
<dbReference type="AlphaFoldDB" id="A0A9N8WE86"/>
<dbReference type="Proteomes" id="UP000789405">
    <property type="component" value="Unassembled WGS sequence"/>
</dbReference>
<dbReference type="InterPro" id="IPR007815">
    <property type="entry name" value="Emycin_Estase"/>
</dbReference>
<dbReference type="InterPro" id="IPR052036">
    <property type="entry name" value="Hydrolase/PRTase-associated"/>
</dbReference>
<protein>
    <submittedName>
        <fullName evidence="1">10488_t:CDS:1</fullName>
    </submittedName>
</protein>
<dbReference type="Gene3D" id="3.30.1870.10">
    <property type="entry name" value="EreA-like, domain 2"/>
    <property type="match status" value="1"/>
</dbReference>
<dbReference type="OrthoDB" id="413649at2759"/>
<dbReference type="GO" id="GO:0046677">
    <property type="term" value="P:response to antibiotic"/>
    <property type="evidence" value="ECO:0007669"/>
    <property type="project" value="InterPro"/>
</dbReference>
<gene>
    <name evidence="1" type="ORF">DERYTH_LOCUS1894</name>
</gene>
<dbReference type="PANTHER" id="PTHR31299">
    <property type="entry name" value="ESTERASE, PUTATIVE (AFU_ORTHOLOGUE AFUA_1G05850)-RELATED"/>
    <property type="match status" value="1"/>
</dbReference>
<accession>A0A9N8WE86</accession>
<evidence type="ECO:0000313" key="1">
    <source>
        <dbReference type="EMBL" id="CAG8480346.1"/>
    </source>
</evidence>
<dbReference type="PANTHER" id="PTHR31299:SF0">
    <property type="entry name" value="ESTERASE, PUTATIVE (AFU_ORTHOLOGUE AFUA_1G05850)-RELATED"/>
    <property type="match status" value="1"/>
</dbReference>
<dbReference type="EMBL" id="CAJVPY010000564">
    <property type="protein sequence ID" value="CAG8480346.1"/>
    <property type="molecule type" value="Genomic_DNA"/>
</dbReference>
<name>A0A9N8WE86_9GLOM</name>
<dbReference type="CDD" id="cd14728">
    <property type="entry name" value="Ere-like"/>
    <property type="match status" value="1"/>
</dbReference>
<dbReference type="SUPFAM" id="SSF159501">
    <property type="entry name" value="EreA/ChaN-like"/>
    <property type="match status" value="1"/>
</dbReference>